<dbReference type="InterPro" id="IPR001810">
    <property type="entry name" value="F-box_dom"/>
</dbReference>
<dbReference type="Pfam" id="PF12937">
    <property type="entry name" value="F-box-like"/>
    <property type="match status" value="1"/>
</dbReference>
<name>A0A1B6FK28_9HEMI</name>
<dbReference type="EMBL" id="GECZ01019203">
    <property type="protein sequence ID" value="JAS50566.1"/>
    <property type="molecule type" value="Transcribed_RNA"/>
</dbReference>
<accession>A0A1B6FK28</accession>
<evidence type="ECO:0000259" key="1">
    <source>
        <dbReference type="PROSITE" id="PS50181"/>
    </source>
</evidence>
<protein>
    <recommendedName>
        <fullName evidence="1">F-box domain-containing protein</fullName>
    </recommendedName>
</protein>
<feature type="domain" description="F-box" evidence="1">
    <location>
        <begin position="4"/>
        <end position="51"/>
    </location>
</feature>
<gene>
    <name evidence="2" type="ORF">g.18996</name>
</gene>
<organism evidence="2">
    <name type="scientific">Cuerna arida</name>
    <dbReference type="NCBI Taxonomy" id="1464854"/>
    <lineage>
        <taxon>Eukaryota</taxon>
        <taxon>Metazoa</taxon>
        <taxon>Ecdysozoa</taxon>
        <taxon>Arthropoda</taxon>
        <taxon>Hexapoda</taxon>
        <taxon>Insecta</taxon>
        <taxon>Pterygota</taxon>
        <taxon>Neoptera</taxon>
        <taxon>Paraneoptera</taxon>
        <taxon>Hemiptera</taxon>
        <taxon>Auchenorrhyncha</taxon>
        <taxon>Membracoidea</taxon>
        <taxon>Cicadellidae</taxon>
        <taxon>Cicadellinae</taxon>
        <taxon>Proconiini</taxon>
        <taxon>Cuerna</taxon>
    </lineage>
</organism>
<dbReference type="SUPFAM" id="SSF52047">
    <property type="entry name" value="RNI-like"/>
    <property type="match status" value="1"/>
</dbReference>
<dbReference type="Gene3D" id="3.80.10.10">
    <property type="entry name" value="Ribonuclease Inhibitor"/>
    <property type="match status" value="2"/>
</dbReference>
<evidence type="ECO:0000313" key="2">
    <source>
        <dbReference type="EMBL" id="JAS50566.1"/>
    </source>
</evidence>
<dbReference type="AlphaFoldDB" id="A0A1B6FK28"/>
<dbReference type="SUPFAM" id="SSF81383">
    <property type="entry name" value="F-box domain"/>
    <property type="match status" value="1"/>
</dbReference>
<proteinExistence type="predicted"/>
<dbReference type="InterPro" id="IPR036047">
    <property type="entry name" value="F-box-like_dom_sf"/>
</dbReference>
<dbReference type="PROSITE" id="PS50181">
    <property type="entry name" value="FBOX"/>
    <property type="match status" value="1"/>
</dbReference>
<reference evidence="2" key="1">
    <citation type="submission" date="2015-11" db="EMBL/GenBank/DDBJ databases">
        <title>De novo transcriptome assembly of four potential Pierce s Disease insect vectors from Arizona vineyards.</title>
        <authorList>
            <person name="Tassone E.E."/>
        </authorList>
    </citation>
    <scope>NUCLEOTIDE SEQUENCE</scope>
</reference>
<dbReference type="InterPro" id="IPR032675">
    <property type="entry name" value="LRR_dom_sf"/>
</dbReference>
<sequence>MKKSNNIQSISSEMLSKIFSYVDDKDLCNNIPLVCERWKRISSHSLLCRDVSFEGKLISSRDICFMLHNAPLLKSVNLVAVDDVVPVLREICRCNNKVEKLTMKKCSSQGNLVPEDVLINVLLSLKSLHSLELKETKFTSHRFFEIFALQSNITSIDVSLNEFVTLSDLRMVAHNSRILEFKMSHRYKRPTISDQEMAHLIKTMQQHITLLHMDMSGMGNYTYNEIFCCSNLTDLKMNNAINLSLELLYKMSKSLRKIQHLKIEGPSTITKGDLQKGLFANSTFACQLNTLKLEYYSCFNNEECCKVLEACTNLKKLSLKGCSTVTIEGICNALVKLTGLTYLNLAFLHVSTFNTHNIFNLPGLSIFIIDDTSYKLNNLSALPETINLKIIQLTRESKKFY</sequence>